<name>A0A1E7Q2Y9_9GAMM</name>
<evidence type="ECO:0000313" key="2">
    <source>
        <dbReference type="Proteomes" id="UP000242258"/>
    </source>
</evidence>
<gene>
    <name evidence="1" type="ORF">BI198_01740</name>
</gene>
<keyword evidence="2" id="KW-1185">Reference proteome</keyword>
<dbReference type="AlphaFoldDB" id="A0A1E7Q2Y9"/>
<protein>
    <submittedName>
        <fullName evidence="1">Uncharacterized protein</fullName>
    </submittedName>
</protein>
<proteinExistence type="predicted"/>
<dbReference type="RefSeq" id="WP_070047995.1">
    <property type="nucleotide sequence ID" value="NZ_CBCSDO010000001.1"/>
</dbReference>
<accession>A0A1E7Q2Y9</accession>
<sequence>MELDDVPQDDSSSYGGHKKLLYATTRDGRYTGTQSSGWDTEAFATTLAVETLEQQAHEAHKQWQQGLLSPLPFLMYQARLDEAGLSQISGFWRWRIRRHFNPAHYRGLSSTILQRYSDALAVPLSQLQAYQLQANQQV</sequence>
<dbReference type="OrthoDB" id="9180239at2"/>
<dbReference type="STRING" id="1628148.BI198_01740"/>
<dbReference type="Proteomes" id="UP000242258">
    <property type="component" value="Unassembled WGS sequence"/>
</dbReference>
<comment type="caution">
    <text evidence="1">The sequence shown here is derived from an EMBL/GenBank/DDBJ whole genome shotgun (WGS) entry which is preliminary data.</text>
</comment>
<dbReference type="EMBL" id="MKEK01000001">
    <property type="protein sequence ID" value="OEY68428.1"/>
    <property type="molecule type" value="Genomic_DNA"/>
</dbReference>
<reference evidence="2" key="1">
    <citation type="submission" date="2016-09" db="EMBL/GenBank/DDBJ databases">
        <authorList>
            <person name="Wan X."/>
            <person name="Hou S."/>
        </authorList>
    </citation>
    <scope>NUCLEOTIDE SEQUENCE [LARGE SCALE GENOMIC DNA]</scope>
    <source>
        <strain evidence="2">KH87</strain>
    </source>
</reference>
<evidence type="ECO:0000313" key="1">
    <source>
        <dbReference type="EMBL" id="OEY68428.1"/>
    </source>
</evidence>
<organism evidence="1 2">
    <name type="scientific">Rheinheimera salexigens</name>
    <dbReference type="NCBI Taxonomy" id="1628148"/>
    <lineage>
        <taxon>Bacteria</taxon>
        <taxon>Pseudomonadati</taxon>
        <taxon>Pseudomonadota</taxon>
        <taxon>Gammaproteobacteria</taxon>
        <taxon>Chromatiales</taxon>
        <taxon>Chromatiaceae</taxon>
        <taxon>Rheinheimera</taxon>
    </lineage>
</organism>